<name>A6GHJ4_9BACT</name>
<dbReference type="Pfam" id="PF06999">
    <property type="entry name" value="Suc_Fer-like"/>
    <property type="match status" value="1"/>
</dbReference>
<dbReference type="PANTHER" id="PTHR31902:SF22">
    <property type="entry name" value="SLL1203 PROTEIN"/>
    <property type="match status" value="1"/>
</dbReference>
<proteinExistence type="predicted"/>
<organism evidence="1 2">
    <name type="scientific">Plesiocystis pacifica SIR-1</name>
    <dbReference type="NCBI Taxonomy" id="391625"/>
    <lineage>
        <taxon>Bacteria</taxon>
        <taxon>Pseudomonadati</taxon>
        <taxon>Myxococcota</taxon>
        <taxon>Polyangia</taxon>
        <taxon>Nannocystales</taxon>
        <taxon>Nannocystaceae</taxon>
        <taxon>Plesiocystis</taxon>
    </lineage>
</organism>
<evidence type="ECO:0008006" key="3">
    <source>
        <dbReference type="Google" id="ProtNLM"/>
    </source>
</evidence>
<gene>
    <name evidence="1" type="ORF">PPSIR1_11796</name>
</gene>
<dbReference type="Gene3D" id="3.40.30.10">
    <property type="entry name" value="Glutaredoxin"/>
    <property type="match status" value="1"/>
</dbReference>
<dbReference type="PANTHER" id="PTHR31902">
    <property type="entry name" value="ACTIN PATCHES DISTAL PROTEIN 1"/>
    <property type="match status" value="1"/>
</dbReference>
<evidence type="ECO:0000313" key="2">
    <source>
        <dbReference type="Proteomes" id="UP000005801"/>
    </source>
</evidence>
<dbReference type="CDD" id="cd03062">
    <property type="entry name" value="TRX_Fd_Sucrase"/>
    <property type="match status" value="1"/>
</dbReference>
<accession>A6GHJ4</accession>
<reference evidence="1 2" key="1">
    <citation type="submission" date="2007-06" db="EMBL/GenBank/DDBJ databases">
        <authorList>
            <person name="Shimkets L."/>
            <person name="Ferriera S."/>
            <person name="Johnson J."/>
            <person name="Kravitz S."/>
            <person name="Beeson K."/>
            <person name="Sutton G."/>
            <person name="Rogers Y.-H."/>
            <person name="Friedman R."/>
            <person name="Frazier M."/>
            <person name="Venter J.C."/>
        </authorList>
    </citation>
    <scope>NUCLEOTIDE SEQUENCE [LARGE SCALE GENOMIC DNA]</scope>
    <source>
        <strain evidence="1 2">SIR-1</strain>
    </source>
</reference>
<dbReference type="AlphaFoldDB" id="A6GHJ4"/>
<dbReference type="SUPFAM" id="SSF52833">
    <property type="entry name" value="Thioredoxin-like"/>
    <property type="match status" value="1"/>
</dbReference>
<dbReference type="InterPro" id="IPR036249">
    <property type="entry name" value="Thioredoxin-like_sf"/>
</dbReference>
<dbReference type="STRING" id="391625.PPSIR1_11796"/>
<dbReference type="InterPro" id="IPR009737">
    <property type="entry name" value="Aim32/Apd1-like"/>
</dbReference>
<dbReference type="Proteomes" id="UP000005801">
    <property type="component" value="Unassembled WGS sequence"/>
</dbReference>
<comment type="caution">
    <text evidence="1">The sequence shown here is derived from an EMBL/GenBank/DDBJ whole genome shotgun (WGS) entry which is preliminary data.</text>
</comment>
<protein>
    <recommendedName>
        <fullName evidence="3">Sucrase ferredoxin</fullName>
    </recommendedName>
</protein>
<dbReference type="EMBL" id="ABCS01000120">
    <property type="protein sequence ID" value="EDM74667.1"/>
    <property type="molecule type" value="Genomic_DNA"/>
</dbReference>
<sequence length="302" mass="32696">MVVAVSDQPYCRQIAEHEPLHGTAPEGVQRWLLVEDADPWGPKPPRDSALPQAVKGWLAARSSEPGVRVQLIRCGESQRRGGAGRGTQPRQVFVVDAGVDAKARRILGARLELDAIPDLRLDDPSLSAHGFEAVAGPLWLVCTHGKRDRCCAKWGVELWERVRARVDAPARVWQSSHLGGHRFAPVAAALPTGLMWGRVEVGEVDTLIEGIAAGQVPLLPKLRGRCCHPRPLQAAEALLRRREALNEDDALSLLASRGDLVTYTTPAGTGQTTIRRTPGRPTLASCGDEGLQPRAHFELAPA</sequence>
<evidence type="ECO:0000313" key="1">
    <source>
        <dbReference type="EMBL" id="EDM74667.1"/>
    </source>
</evidence>
<keyword evidence="2" id="KW-1185">Reference proteome</keyword>
<dbReference type="eggNOG" id="COG4759">
    <property type="taxonomic scope" value="Bacteria"/>
</dbReference>